<protein>
    <submittedName>
        <fullName evidence="1">Uncharacterized protein</fullName>
    </submittedName>
</protein>
<dbReference type="EMBL" id="NMUH01001356">
    <property type="protein sequence ID" value="MQL91570.1"/>
    <property type="molecule type" value="Genomic_DNA"/>
</dbReference>
<keyword evidence="2" id="KW-1185">Reference proteome</keyword>
<evidence type="ECO:0000313" key="2">
    <source>
        <dbReference type="Proteomes" id="UP000652761"/>
    </source>
</evidence>
<name>A0A843VCZ6_COLES</name>
<comment type="caution">
    <text evidence="1">The sequence shown here is derived from an EMBL/GenBank/DDBJ whole genome shotgun (WGS) entry which is preliminary data.</text>
</comment>
<organism evidence="1 2">
    <name type="scientific">Colocasia esculenta</name>
    <name type="common">Wild taro</name>
    <name type="synonym">Arum esculentum</name>
    <dbReference type="NCBI Taxonomy" id="4460"/>
    <lineage>
        <taxon>Eukaryota</taxon>
        <taxon>Viridiplantae</taxon>
        <taxon>Streptophyta</taxon>
        <taxon>Embryophyta</taxon>
        <taxon>Tracheophyta</taxon>
        <taxon>Spermatophyta</taxon>
        <taxon>Magnoliopsida</taxon>
        <taxon>Liliopsida</taxon>
        <taxon>Araceae</taxon>
        <taxon>Aroideae</taxon>
        <taxon>Colocasieae</taxon>
        <taxon>Colocasia</taxon>
    </lineage>
</organism>
<proteinExistence type="predicted"/>
<dbReference type="AlphaFoldDB" id="A0A843VCZ6"/>
<sequence>MQAPDCCFLQPVPWCCPWWQWHWRVGSSLTLWHVQGPEWFCLWALDLVEVGGSRAGGETSVSRGCSMSLVSSLLLLSLEFLLLWLVCDWLSLLSLVREAHPPYFLQVGTRCQTSSSSDGCGGGFLRRALPTV</sequence>
<dbReference type="Proteomes" id="UP000652761">
    <property type="component" value="Unassembled WGS sequence"/>
</dbReference>
<evidence type="ECO:0000313" key="1">
    <source>
        <dbReference type="EMBL" id="MQL91570.1"/>
    </source>
</evidence>
<gene>
    <name evidence="1" type="ORF">Taro_024186</name>
</gene>
<accession>A0A843VCZ6</accession>
<reference evidence="1" key="1">
    <citation type="submission" date="2017-07" db="EMBL/GenBank/DDBJ databases">
        <title>Taro Niue Genome Assembly and Annotation.</title>
        <authorList>
            <person name="Atibalentja N."/>
            <person name="Keating K."/>
            <person name="Fields C.J."/>
        </authorList>
    </citation>
    <scope>NUCLEOTIDE SEQUENCE</scope>
    <source>
        <strain evidence="1">Niue_2</strain>
        <tissue evidence="1">Leaf</tissue>
    </source>
</reference>